<accession>A0A381WX87</accession>
<name>A0A381WX87_9ZZZZ</name>
<gene>
    <name evidence="2" type="ORF">METZ01_LOCUS110003</name>
</gene>
<dbReference type="AlphaFoldDB" id="A0A381WX87"/>
<dbReference type="EMBL" id="UINC01013191">
    <property type="protein sequence ID" value="SVA57149.1"/>
    <property type="molecule type" value="Genomic_DNA"/>
</dbReference>
<evidence type="ECO:0000256" key="1">
    <source>
        <dbReference type="SAM" id="MobiDB-lite"/>
    </source>
</evidence>
<proteinExistence type="predicted"/>
<sequence length="42" mass="4705">VSDDEEPTVSPCRSNRIDTASTSIGNHLPYGFRKNSECFRDC</sequence>
<reference evidence="2" key="1">
    <citation type="submission" date="2018-05" db="EMBL/GenBank/DDBJ databases">
        <authorList>
            <person name="Lanie J.A."/>
            <person name="Ng W.-L."/>
            <person name="Kazmierczak K.M."/>
            <person name="Andrzejewski T.M."/>
            <person name="Davidsen T.M."/>
            <person name="Wayne K.J."/>
            <person name="Tettelin H."/>
            <person name="Glass J.I."/>
            <person name="Rusch D."/>
            <person name="Podicherti R."/>
            <person name="Tsui H.-C.T."/>
            <person name="Winkler M.E."/>
        </authorList>
    </citation>
    <scope>NUCLEOTIDE SEQUENCE</scope>
</reference>
<evidence type="ECO:0000313" key="2">
    <source>
        <dbReference type="EMBL" id="SVA57149.1"/>
    </source>
</evidence>
<feature type="region of interest" description="Disordered" evidence="1">
    <location>
        <begin position="1"/>
        <end position="20"/>
    </location>
</feature>
<feature type="non-terminal residue" evidence="2">
    <location>
        <position position="1"/>
    </location>
</feature>
<feature type="compositionally biased region" description="Polar residues" evidence="1">
    <location>
        <begin position="11"/>
        <end position="20"/>
    </location>
</feature>
<organism evidence="2">
    <name type="scientific">marine metagenome</name>
    <dbReference type="NCBI Taxonomy" id="408172"/>
    <lineage>
        <taxon>unclassified sequences</taxon>
        <taxon>metagenomes</taxon>
        <taxon>ecological metagenomes</taxon>
    </lineage>
</organism>
<protein>
    <submittedName>
        <fullName evidence="2">Uncharacterized protein</fullName>
    </submittedName>
</protein>